<accession>A0A3L6DF79</accession>
<dbReference type="EMBL" id="NCVQ01000010">
    <property type="protein sequence ID" value="PWZ06817.1"/>
    <property type="molecule type" value="Genomic_DNA"/>
</dbReference>
<dbReference type="PANTHER" id="PTHR33306">
    <property type="entry name" value="EXPRESSED PROTEIN-RELATED-RELATED"/>
    <property type="match status" value="1"/>
</dbReference>
<comment type="caution">
    <text evidence="2">The sequence shown here is derived from an EMBL/GenBank/DDBJ whole genome shotgun (WGS) entry which is preliminary data.</text>
</comment>
<feature type="transmembrane region" description="Helical" evidence="1">
    <location>
        <begin position="274"/>
        <end position="293"/>
    </location>
</feature>
<name>A0A3L6DF79_MAIZE</name>
<keyword evidence="1" id="KW-1133">Transmembrane helix</keyword>
<keyword evidence="1" id="KW-0472">Membrane</keyword>
<evidence type="ECO:0000256" key="1">
    <source>
        <dbReference type="SAM" id="Phobius"/>
    </source>
</evidence>
<feature type="transmembrane region" description="Helical" evidence="1">
    <location>
        <begin position="222"/>
        <end position="240"/>
    </location>
</feature>
<evidence type="ECO:0000313" key="2">
    <source>
        <dbReference type="EMBL" id="PWZ06817.1"/>
    </source>
</evidence>
<dbReference type="Proteomes" id="UP000251960">
    <property type="component" value="Chromosome 9"/>
</dbReference>
<proteinExistence type="predicted"/>
<dbReference type="AlphaFoldDB" id="A0A3L6DF79"/>
<reference evidence="2" key="1">
    <citation type="journal article" date="2018" name="Nat. Genet.">
        <title>Extensive intraspecific gene order and gene structural variations between Mo17 and other maize genomes.</title>
        <authorList>
            <person name="Sun S."/>
            <person name="Zhou Y."/>
            <person name="Chen J."/>
            <person name="Shi J."/>
            <person name="Zhao H."/>
            <person name="Zhao H."/>
            <person name="Song W."/>
            <person name="Zhang M."/>
            <person name="Cui Y."/>
            <person name="Dong X."/>
            <person name="Liu H."/>
            <person name="Ma X."/>
            <person name="Jiao Y."/>
            <person name="Wang B."/>
            <person name="Wei X."/>
            <person name="Stein J.C."/>
            <person name="Glaubitz J.C."/>
            <person name="Lu F."/>
            <person name="Yu G."/>
            <person name="Liang C."/>
            <person name="Fengler K."/>
            <person name="Li B."/>
            <person name="Rafalski A."/>
            <person name="Schnable P.S."/>
            <person name="Ware D.H."/>
            <person name="Buckler E.S."/>
            <person name="Lai J."/>
        </authorList>
    </citation>
    <scope>NUCLEOTIDE SEQUENCE [LARGE SCALE GENOMIC DNA]</scope>
    <source>
        <tissue evidence="2">Seedling</tissue>
    </source>
</reference>
<dbReference type="ExpressionAtlas" id="A0A3L6DF79">
    <property type="expression patterns" value="baseline and differential"/>
</dbReference>
<feature type="transmembrane region" description="Helical" evidence="1">
    <location>
        <begin position="188"/>
        <end position="210"/>
    </location>
</feature>
<gene>
    <name evidence="2" type="ORF">Zm00014a_040612</name>
</gene>
<dbReference type="PANTHER" id="PTHR33306:SF7">
    <property type="entry name" value="EXPRESSED PROTEIN"/>
    <property type="match status" value="1"/>
</dbReference>
<keyword evidence="1" id="KW-0812">Transmembrane</keyword>
<organism evidence="2">
    <name type="scientific">Zea mays</name>
    <name type="common">Maize</name>
    <dbReference type="NCBI Taxonomy" id="4577"/>
    <lineage>
        <taxon>Eukaryota</taxon>
        <taxon>Viridiplantae</taxon>
        <taxon>Streptophyta</taxon>
        <taxon>Embryophyta</taxon>
        <taxon>Tracheophyta</taxon>
        <taxon>Spermatophyta</taxon>
        <taxon>Magnoliopsida</taxon>
        <taxon>Liliopsida</taxon>
        <taxon>Poales</taxon>
        <taxon>Poaceae</taxon>
        <taxon>PACMAD clade</taxon>
        <taxon>Panicoideae</taxon>
        <taxon>Andropogonodae</taxon>
        <taxon>Andropogoneae</taxon>
        <taxon>Tripsacinae</taxon>
        <taxon>Zea</taxon>
    </lineage>
</organism>
<protein>
    <submittedName>
        <fullName evidence="2">Uncharacterized protein</fullName>
    </submittedName>
</protein>
<sequence length="299" mass="33544">MLPIAEKEEGRAAGVHAYAAARRGGQQTTRTLARTDYPYLCCISALLYNDLICLCLCKSSSITLHVSTSIEKCQISRRGRTISTRQQEPLGRRYTHLSISSPRHTARHDRGWCWLHAPISPVRPHVRLLLSSPLLTQLTSARSPFPSLSFPFLSYPRALESETQPAMSYYGDRRAESSIVEAFTLSPLPYPVILVLLMVTLLLGASWFFTYDDFIEEASQQLSWALLGVPIALVLLIRWISSVDSFEGYLGFYPTESRWKGRYERGPAEGSSPWGVALLVLLLLVLASFHSTIHDMWGP</sequence>